<name>A0A4V3CGM5_9GAMM</name>
<dbReference type="InterPro" id="IPR050706">
    <property type="entry name" value="Cyclic-di-GMP_PDE-like"/>
</dbReference>
<dbReference type="InterPro" id="IPR000160">
    <property type="entry name" value="GGDEF_dom"/>
</dbReference>
<evidence type="ECO:0000313" key="4">
    <source>
        <dbReference type="EMBL" id="TDO98282.1"/>
    </source>
</evidence>
<dbReference type="GO" id="GO:0071111">
    <property type="term" value="F:cyclic-guanylate-specific phosphodiesterase activity"/>
    <property type="evidence" value="ECO:0007669"/>
    <property type="project" value="InterPro"/>
</dbReference>
<dbReference type="AlphaFoldDB" id="A0A4V3CGM5"/>
<dbReference type="InterPro" id="IPR001633">
    <property type="entry name" value="EAL_dom"/>
</dbReference>
<dbReference type="CDD" id="cd17546">
    <property type="entry name" value="REC_hyHK_CKI1_RcsC-like"/>
    <property type="match status" value="1"/>
</dbReference>
<dbReference type="SMART" id="SM00448">
    <property type="entry name" value="REC"/>
    <property type="match status" value="1"/>
</dbReference>
<dbReference type="PROSITE" id="PS50883">
    <property type="entry name" value="EAL"/>
    <property type="match status" value="1"/>
</dbReference>
<evidence type="ECO:0000259" key="3">
    <source>
        <dbReference type="PROSITE" id="PS50883"/>
    </source>
</evidence>
<evidence type="ECO:0000313" key="5">
    <source>
        <dbReference type="Proteomes" id="UP000294656"/>
    </source>
</evidence>
<dbReference type="PANTHER" id="PTHR33121:SF79">
    <property type="entry name" value="CYCLIC DI-GMP PHOSPHODIESTERASE PDED-RELATED"/>
    <property type="match status" value="1"/>
</dbReference>
<dbReference type="SMART" id="SM00052">
    <property type="entry name" value="EAL"/>
    <property type="match status" value="1"/>
</dbReference>
<evidence type="ECO:0000256" key="1">
    <source>
        <dbReference type="PROSITE-ProRule" id="PRU00169"/>
    </source>
</evidence>
<dbReference type="Proteomes" id="UP000294656">
    <property type="component" value="Unassembled WGS sequence"/>
</dbReference>
<protein>
    <submittedName>
        <fullName evidence="4">EAL domain-containing protein (Putative c-di-GMP-specific phosphodiesterase class I)</fullName>
    </submittedName>
</protein>
<feature type="domain" description="Response regulatory" evidence="2">
    <location>
        <begin position="5"/>
        <end position="122"/>
    </location>
</feature>
<dbReference type="SUPFAM" id="SSF52172">
    <property type="entry name" value="CheY-like"/>
    <property type="match status" value="1"/>
</dbReference>
<dbReference type="Pfam" id="PF00990">
    <property type="entry name" value="GGDEF"/>
    <property type="match status" value="1"/>
</dbReference>
<dbReference type="InterPro" id="IPR011006">
    <property type="entry name" value="CheY-like_superfamily"/>
</dbReference>
<reference evidence="4 5" key="1">
    <citation type="submission" date="2019-03" db="EMBL/GenBank/DDBJ databases">
        <title>Genomic Encyclopedia of Type Strains, Phase III (KMG-III): the genomes of soil and plant-associated and newly described type strains.</title>
        <authorList>
            <person name="Whitman W."/>
        </authorList>
    </citation>
    <scope>NUCLEOTIDE SEQUENCE [LARGE SCALE GENOMIC DNA]</scope>
    <source>
        <strain evidence="4 5">CECT 7378</strain>
    </source>
</reference>
<evidence type="ECO:0000259" key="2">
    <source>
        <dbReference type="PROSITE" id="PS50110"/>
    </source>
</evidence>
<dbReference type="EMBL" id="SNXC01000011">
    <property type="protein sequence ID" value="TDO98282.1"/>
    <property type="molecule type" value="Genomic_DNA"/>
</dbReference>
<dbReference type="RefSeq" id="WP_133503706.1">
    <property type="nucleotide sequence ID" value="NZ_SNXC01000011.1"/>
</dbReference>
<keyword evidence="5" id="KW-1185">Reference proteome</keyword>
<comment type="caution">
    <text evidence="4">The sequence shown here is derived from an EMBL/GenBank/DDBJ whole genome shotgun (WGS) entry which is preliminary data.</text>
</comment>
<dbReference type="Pfam" id="PF00563">
    <property type="entry name" value="EAL"/>
    <property type="match status" value="1"/>
</dbReference>
<gene>
    <name evidence="4" type="ORF">DFP79_1923</name>
</gene>
<dbReference type="Gene3D" id="3.40.50.2300">
    <property type="match status" value="1"/>
</dbReference>
<dbReference type="InterPro" id="IPR043128">
    <property type="entry name" value="Rev_trsase/Diguanyl_cyclase"/>
</dbReference>
<proteinExistence type="predicted"/>
<dbReference type="CDD" id="cd01948">
    <property type="entry name" value="EAL"/>
    <property type="match status" value="1"/>
</dbReference>
<dbReference type="OrthoDB" id="9816034at2"/>
<feature type="domain" description="EAL" evidence="3">
    <location>
        <begin position="302"/>
        <end position="555"/>
    </location>
</feature>
<dbReference type="PROSITE" id="PS50110">
    <property type="entry name" value="RESPONSE_REGULATORY"/>
    <property type="match status" value="1"/>
</dbReference>
<feature type="modified residue" description="4-aspartylphosphate" evidence="1">
    <location>
        <position position="55"/>
    </location>
</feature>
<dbReference type="InterPro" id="IPR001789">
    <property type="entry name" value="Sig_transdc_resp-reg_receiver"/>
</dbReference>
<dbReference type="InterPro" id="IPR035919">
    <property type="entry name" value="EAL_sf"/>
</dbReference>
<dbReference type="PANTHER" id="PTHR33121">
    <property type="entry name" value="CYCLIC DI-GMP PHOSPHODIESTERASE PDEF"/>
    <property type="match status" value="1"/>
</dbReference>
<organism evidence="4 5">
    <name type="scientific">Marinomonas balearica</name>
    <dbReference type="NCBI Taxonomy" id="491947"/>
    <lineage>
        <taxon>Bacteria</taxon>
        <taxon>Pseudomonadati</taxon>
        <taxon>Pseudomonadota</taxon>
        <taxon>Gammaproteobacteria</taxon>
        <taxon>Oceanospirillales</taxon>
        <taxon>Oceanospirillaceae</taxon>
        <taxon>Marinomonas</taxon>
    </lineage>
</organism>
<keyword evidence="1" id="KW-0597">Phosphoprotein</keyword>
<dbReference type="SUPFAM" id="SSF141868">
    <property type="entry name" value="EAL domain-like"/>
    <property type="match status" value="1"/>
</dbReference>
<sequence>MSEPRMLIVDDHDDNRYTLIRRLRRLGYPDCDEAENGQVALEMIRENTYDLVFLDLMMPVMDGFSTLRAMREEGLSDHLPIIMISAADDLENVAKGIELGAEDYLSKPFNPTLLSARTASALEKRSKAIANLNAAKYCDPASGLKNKQGLIEDLDSEASNVSAAIIFKMSKYSMVMSSYGNDIANRYFSSQAKTLRSMVDLEYPEVKEIYRFNDDLLSITLESNDSNSLVQIAHSLCRKLSGRKQVDNGALNEEVVAGVVADLDEVTSTDILQRLTSSLAQTCSNAPVALYDSEHTSQALRRIRVEADLKDAIDQQLLEVFFQPQVNVSTKEVVAAEALVRWKHTELGMISPGEFIPIAEENGMIVALGEVVFIKTLKTLKTLDKLGCSVPISINIGSDHFLMHNFVSWCSEAVEREQVPVQFVKLELTESTLLNSVEEGVKVLSQLRSKGFKIALDDFGTGYSSLSYLLELPLDQLKIDKQFVDMLDKDKRSENLLSHLVGLAHELDLQVVVEGVENEAQVSFMEHADADLIQGFYYYKPLPQQEFVYLLSKPVN</sequence>
<dbReference type="SMART" id="SM00267">
    <property type="entry name" value="GGDEF"/>
    <property type="match status" value="1"/>
</dbReference>
<dbReference type="Pfam" id="PF00072">
    <property type="entry name" value="Response_reg"/>
    <property type="match status" value="1"/>
</dbReference>
<accession>A0A4V3CGM5</accession>
<dbReference type="GO" id="GO:0000160">
    <property type="term" value="P:phosphorelay signal transduction system"/>
    <property type="evidence" value="ECO:0007669"/>
    <property type="project" value="InterPro"/>
</dbReference>
<dbReference type="Gene3D" id="3.20.20.450">
    <property type="entry name" value="EAL domain"/>
    <property type="match status" value="1"/>
</dbReference>
<dbReference type="Gene3D" id="3.30.70.270">
    <property type="match status" value="1"/>
</dbReference>